<dbReference type="InterPro" id="IPR014043">
    <property type="entry name" value="Acyl_transferase_dom"/>
</dbReference>
<feature type="region of interest" description="C-terminal hotdog fold" evidence="12">
    <location>
        <begin position="1045"/>
        <end position="1195"/>
    </location>
</feature>
<dbReference type="InterPro" id="IPR049552">
    <property type="entry name" value="PKS_DH_N"/>
</dbReference>
<dbReference type="InterPro" id="IPR020807">
    <property type="entry name" value="PKS_DH"/>
</dbReference>
<dbReference type="PROSITE" id="PS52019">
    <property type="entry name" value="PKS_MFAS_DH"/>
    <property type="match status" value="1"/>
</dbReference>
<dbReference type="PROSITE" id="PS00606">
    <property type="entry name" value="KS3_1"/>
    <property type="match status" value="1"/>
</dbReference>
<dbReference type="Pfam" id="PF00698">
    <property type="entry name" value="Acyl_transf_1"/>
    <property type="match status" value="1"/>
</dbReference>
<accession>A0ABY3YT22</accession>
<feature type="active site" description="Proton acceptor; for dehydratase activity" evidence="12">
    <location>
        <position position="940"/>
    </location>
</feature>
<evidence type="ECO:0000256" key="4">
    <source>
        <dbReference type="ARBA" id="ARBA00022490"/>
    </source>
</evidence>
<evidence type="ECO:0000256" key="6">
    <source>
        <dbReference type="ARBA" id="ARBA00022679"/>
    </source>
</evidence>
<dbReference type="InterPro" id="IPR014031">
    <property type="entry name" value="Ketoacyl_synth_C"/>
</dbReference>
<keyword evidence="7" id="KW-0677">Repeat</keyword>
<keyword evidence="9" id="KW-0045">Antibiotic biosynthesis</keyword>
<keyword evidence="6 17" id="KW-0808">Transferase</keyword>
<feature type="region of interest" description="Disordered" evidence="13">
    <location>
        <begin position="2048"/>
        <end position="2106"/>
    </location>
</feature>
<evidence type="ECO:0000256" key="2">
    <source>
        <dbReference type="ARBA" id="ARBA00004792"/>
    </source>
</evidence>
<dbReference type="InterPro" id="IPR050091">
    <property type="entry name" value="PKS_NRPS_Biosynth_Enz"/>
</dbReference>
<dbReference type="Pfam" id="PF16884">
    <property type="entry name" value="ADH_N_2"/>
    <property type="match status" value="1"/>
</dbReference>
<dbReference type="Pfam" id="PF02801">
    <property type="entry name" value="Ketoacyl-synt_C"/>
    <property type="match status" value="1"/>
</dbReference>
<keyword evidence="4" id="KW-0963">Cytoplasm</keyword>
<dbReference type="PROSITE" id="PS50075">
    <property type="entry name" value="CARRIER"/>
    <property type="match status" value="1"/>
</dbReference>
<reference evidence="17 18" key="1">
    <citation type="submission" date="2022-03" db="EMBL/GenBank/DDBJ databases">
        <title>Complete genome of Streptomyces rimosus ssp. rimosus R7 (=ATCC 10970).</title>
        <authorList>
            <person name="Beganovic S."/>
            <person name="Ruckert C."/>
            <person name="Busche T."/>
            <person name="Kalinowski J."/>
            <person name="Wittmann C."/>
        </authorList>
    </citation>
    <scope>NUCLEOTIDE SEQUENCE [LARGE SCALE GENOMIC DNA]</scope>
    <source>
        <strain evidence="17 18">R7</strain>
    </source>
</reference>
<dbReference type="Gene3D" id="3.10.129.110">
    <property type="entry name" value="Polyketide synthase dehydratase"/>
    <property type="match status" value="1"/>
</dbReference>
<keyword evidence="18" id="KW-1185">Reference proteome</keyword>
<dbReference type="InterPro" id="IPR018201">
    <property type="entry name" value="Ketoacyl_synth_AS"/>
</dbReference>
<evidence type="ECO:0000313" key="18">
    <source>
        <dbReference type="Proteomes" id="UP000829494"/>
    </source>
</evidence>
<dbReference type="SUPFAM" id="SSF55048">
    <property type="entry name" value="Probable ACP-binding domain of malonyl-CoA ACP transacylase"/>
    <property type="match status" value="1"/>
</dbReference>
<comment type="subcellular location">
    <subcellularLocation>
        <location evidence="1">Cytoplasm</location>
    </subcellularLocation>
</comment>
<dbReference type="InterPro" id="IPR016039">
    <property type="entry name" value="Thiolase-like"/>
</dbReference>
<dbReference type="InterPro" id="IPR020806">
    <property type="entry name" value="PKS_PP-bd"/>
</dbReference>
<dbReference type="InterPro" id="IPR013149">
    <property type="entry name" value="ADH-like_C"/>
</dbReference>
<feature type="domain" description="PKS/mFAS DH" evidence="16">
    <location>
        <begin position="907"/>
        <end position="1195"/>
    </location>
</feature>
<dbReference type="PANTHER" id="PTHR43775:SF37">
    <property type="entry name" value="SI:DKEY-61P9.11"/>
    <property type="match status" value="1"/>
</dbReference>
<dbReference type="Pfam" id="PF00550">
    <property type="entry name" value="PP-binding"/>
    <property type="match status" value="1"/>
</dbReference>
<evidence type="ECO:0000256" key="13">
    <source>
        <dbReference type="SAM" id="MobiDB-lite"/>
    </source>
</evidence>
<dbReference type="SMART" id="SM00829">
    <property type="entry name" value="PKS_ER"/>
    <property type="match status" value="1"/>
</dbReference>
<evidence type="ECO:0000256" key="3">
    <source>
        <dbReference type="ARBA" id="ARBA00022450"/>
    </source>
</evidence>
<keyword evidence="10" id="KW-0511">Multifunctional enzyme</keyword>
<dbReference type="Gene3D" id="3.40.50.720">
    <property type="entry name" value="NAD(P)-binding Rossmann-like Domain"/>
    <property type="match status" value="4"/>
</dbReference>
<protein>
    <submittedName>
        <fullName evidence="17">Phthioceranic/hydroxyphthioceranic acid synthase</fullName>
        <ecNumber evidence="17">2.3.1.-</ecNumber>
    </submittedName>
</protein>
<dbReference type="InterPro" id="IPR020841">
    <property type="entry name" value="PKS_Beta-ketoAc_synthase_dom"/>
</dbReference>
<dbReference type="Gene3D" id="3.40.47.10">
    <property type="match status" value="1"/>
</dbReference>
<dbReference type="CDD" id="cd00833">
    <property type="entry name" value="PKS"/>
    <property type="match status" value="1"/>
</dbReference>
<evidence type="ECO:0000259" key="16">
    <source>
        <dbReference type="PROSITE" id="PS52019"/>
    </source>
</evidence>
<dbReference type="Pfam" id="PF22336">
    <property type="entry name" value="RhiE-like_linker"/>
    <property type="match status" value="1"/>
</dbReference>
<dbReference type="PROSITE" id="PS52004">
    <property type="entry name" value="KS3_2"/>
    <property type="match status" value="1"/>
</dbReference>
<feature type="compositionally biased region" description="Low complexity" evidence="13">
    <location>
        <begin position="2071"/>
        <end position="2080"/>
    </location>
</feature>
<dbReference type="Pfam" id="PF00107">
    <property type="entry name" value="ADH_zinc_N"/>
    <property type="match status" value="1"/>
</dbReference>
<dbReference type="InterPro" id="IPR042104">
    <property type="entry name" value="PKS_dehydratase_sf"/>
</dbReference>
<dbReference type="SMART" id="SM00825">
    <property type="entry name" value="PKS_KS"/>
    <property type="match status" value="1"/>
</dbReference>
<feature type="region of interest" description="Disordered" evidence="13">
    <location>
        <begin position="2453"/>
        <end position="2479"/>
    </location>
</feature>
<dbReference type="Gene3D" id="3.40.366.10">
    <property type="entry name" value="Malonyl-Coenzyme A Acyl Carrier Protein, domain 2"/>
    <property type="match status" value="1"/>
</dbReference>
<evidence type="ECO:0000256" key="11">
    <source>
        <dbReference type="ARBA" id="ARBA00023315"/>
    </source>
</evidence>
<dbReference type="SUPFAM" id="SSF51735">
    <property type="entry name" value="NAD(P)-binding Rossmann-fold domains"/>
    <property type="match status" value="4"/>
</dbReference>
<dbReference type="Pfam" id="PF08659">
    <property type="entry name" value="KR"/>
    <property type="match status" value="1"/>
</dbReference>
<feature type="domain" description="Carrier" evidence="14">
    <location>
        <begin position="1973"/>
        <end position="2051"/>
    </location>
</feature>
<keyword evidence="11 17" id="KW-0012">Acyltransferase</keyword>
<dbReference type="SUPFAM" id="SSF52151">
    <property type="entry name" value="FabD/lysophospholipase-like"/>
    <property type="match status" value="1"/>
</dbReference>
<dbReference type="SUPFAM" id="SSF50129">
    <property type="entry name" value="GroES-like"/>
    <property type="match status" value="2"/>
</dbReference>
<comment type="pathway">
    <text evidence="2">Antibiotic biosynthesis.</text>
</comment>
<organism evidence="17 18">
    <name type="scientific">Streptomyces rimosus subsp. rimosus</name>
    <dbReference type="NCBI Taxonomy" id="132474"/>
    <lineage>
        <taxon>Bacteria</taxon>
        <taxon>Bacillati</taxon>
        <taxon>Actinomycetota</taxon>
        <taxon>Actinomycetes</taxon>
        <taxon>Kitasatosporales</taxon>
        <taxon>Streptomycetaceae</taxon>
        <taxon>Streptomyces</taxon>
    </lineage>
</organism>
<keyword evidence="8" id="KW-0521">NADP</keyword>
<evidence type="ECO:0000256" key="12">
    <source>
        <dbReference type="PROSITE-ProRule" id="PRU01363"/>
    </source>
</evidence>
<dbReference type="PANTHER" id="PTHR43775">
    <property type="entry name" value="FATTY ACID SYNTHASE"/>
    <property type="match status" value="1"/>
</dbReference>
<dbReference type="InterPro" id="IPR036291">
    <property type="entry name" value="NAD(P)-bd_dom_sf"/>
</dbReference>
<evidence type="ECO:0000256" key="1">
    <source>
        <dbReference type="ARBA" id="ARBA00004496"/>
    </source>
</evidence>
<dbReference type="InterPro" id="IPR036736">
    <property type="entry name" value="ACP-like_sf"/>
</dbReference>
<dbReference type="InterPro" id="IPR006162">
    <property type="entry name" value="Ppantetheine_attach_site"/>
</dbReference>
<feature type="region of interest" description="N-terminal hotdog fold" evidence="12">
    <location>
        <begin position="907"/>
        <end position="1030"/>
    </location>
</feature>
<dbReference type="PROSITE" id="PS00012">
    <property type="entry name" value="PHOSPHOPANTETHEINE"/>
    <property type="match status" value="1"/>
</dbReference>
<dbReference type="Proteomes" id="UP000829494">
    <property type="component" value="Chromosome"/>
</dbReference>
<evidence type="ECO:0000313" key="17">
    <source>
        <dbReference type="EMBL" id="UNZ01136.1"/>
    </source>
</evidence>
<dbReference type="InterPro" id="IPR014030">
    <property type="entry name" value="Ketoacyl_synth_N"/>
</dbReference>
<dbReference type="SUPFAM" id="SSF53901">
    <property type="entry name" value="Thiolase-like"/>
    <property type="match status" value="1"/>
</dbReference>
<dbReference type="Pfam" id="PF21089">
    <property type="entry name" value="PKS_DH_N"/>
    <property type="match status" value="1"/>
</dbReference>
<keyword evidence="5" id="KW-0597">Phosphoprotein</keyword>
<dbReference type="Gene3D" id="1.10.1200.10">
    <property type="entry name" value="ACP-like"/>
    <property type="match status" value="1"/>
</dbReference>
<dbReference type="EC" id="2.3.1.-" evidence="17"/>
<evidence type="ECO:0000259" key="14">
    <source>
        <dbReference type="PROSITE" id="PS50075"/>
    </source>
</evidence>
<evidence type="ECO:0000256" key="7">
    <source>
        <dbReference type="ARBA" id="ARBA00022737"/>
    </source>
</evidence>
<dbReference type="InterPro" id="IPR057326">
    <property type="entry name" value="KR_dom"/>
</dbReference>
<dbReference type="InterPro" id="IPR054514">
    <property type="entry name" value="RhiE-like_linker"/>
</dbReference>
<proteinExistence type="predicted"/>
<dbReference type="InterPro" id="IPR049900">
    <property type="entry name" value="PKS_mFAS_DH"/>
</dbReference>
<dbReference type="SMART" id="SM01294">
    <property type="entry name" value="PKS_PP_betabranch"/>
    <property type="match status" value="1"/>
</dbReference>
<keyword evidence="3" id="KW-0596">Phosphopantetheine</keyword>
<dbReference type="InterPro" id="IPR013968">
    <property type="entry name" value="PKS_KR"/>
</dbReference>
<evidence type="ECO:0000256" key="9">
    <source>
        <dbReference type="ARBA" id="ARBA00023194"/>
    </source>
</evidence>
<dbReference type="InterPro" id="IPR009081">
    <property type="entry name" value="PP-bd_ACP"/>
</dbReference>
<dbReference type="Gene3D" id="3.90.180.10">
    <property type="entry name" value="Medium-chain alcohol dehydrogenases, catalytic domain"/>
    <property type="match status" value="2"/>
</dbReference>
<dbReference type="SMART" id="SM00823">
    <property type="entry name" value="PKS_PP"/>
    <property type="match status" value="1"/>
</dbReference>
<dbReference type="SMART" id="SM00826">
    <property type="entry name" value="PKS_DH"/>
    <property type="match status" value="1"/>
</dbReference>
<feature type="domain" description="Ketosynthase family 3 (KS3)" evidence="15">
    <location>
        <begin position="12"/>
        <end position="434"/>
    </location>
</feature>
<dbReference type="CDD" id="cd05288">
    <property type="entry name" value="PGDH"/>
    <property type="match status" value="1"/>
</dbReference>
<evidence type="ECO:0000259" key="15">
    <source>
        <dbReference type="PROSITE" id="PS52004"/>
    </source>
</evidence>
<dbReference type="RefSeq" id="WP_233273116.1">
    <property type="nucleotide sequence ID" value="NZ_CP094298.1"/>
</dbReference>
<dbReference type="InterPro" id="IPR011032">
    <property type="entry name" value="GroES-like_sf"/>
</dbReference>
<evidence type="ECO:0000256" key="10">
    <source>
        <dbReference type="ARBA" id="ARBA00023268"/>
    </source>
</evidence>
<dbReference type="InterPro" id="IPR041694">
    <property type="entry name" value="ADH_N_2"/>
</dbReference>
<dbReference type="Pfam" id="PF14765">
    <property type="entry name" value="PS-DH"/>
    <property type="match status" value="1"/>
</dbReference>
<dbReference type="SMART" id="SM00827">
    <property type="entry name" value="PKS_AT"/>
    <property type="match status" value="1"/>
</dbReference>
<dbReference type="InterPro" id="IPR049551">
    <property type="entry name" value="PKS_DH_C"/>
</dbReference>
<evidence type="ECO:0000256" key="8">
    <source>
        <dbReference type="ARBA" id="ARBA00022857"/>
    </source>
</evidence>
<feature type="active site" description="Proton donor; for dehydratase activity" evidence="12">
    <location>
        <position position="1111"/>
    </location>
</feature>
<feature type="region of interest" description="Disordered" evidence="13">
    <location>
        <begin position="1946"/>
        <end position="1966"/>
    </location>
</feature>
<dbReference type="EMBL" id="CP094298">
    <property type="protein sequence ID" value="UNZ01136.1"/>
    <property type="molecule type" value="Genomic_DNA"/>
</dbReference>
<dbReference type="InterPro" id="IPR016036">
    <property type="entry name" value="Malonyl_transacylase_ACP-bd"/>
</dbReference>
<dbReference type="Pfam" id="PF00109">
    <property type="entry name" value="ketoacyl-synt"/>
    <property type="match status" value="1"/>
</dbReference>
<feature type="compositionally biased region" description="Pro residues" evidence="13">
    <location>
        <begin position="2058"/>
        <end position="2070"/>
    </location>
</feature>
<dbReference type="Gene3D" id="3.30.70.3290">
    <property type="match status" value="1"/>
</dbReference>
<evidence type="ECO:0000256" key="5">
    <source>
        <dbReference type="ARBA" id="ARBA00022553"/>
    </source>
</evidence>
<gene>
    <name evidence="17" type="primary">pks2</name>
    <name evidence="17" type="ORF">SRIMR7_03185</name>
</gene>
<dbReference type="GO" id="GO:0016746">
    <property type="term" value="F:acyltransferase activity"/>
    <property type="evidence" value="ECO:0007669"/>
    <property type="project" value="UniProtKB-KW"/>
</dbReference>
<dbReference type="InterPro" id="IPR016035">
    <property type="entry name" value="Acyl_Trfase/lysoPLipase"/>
</dbReference>
<name>A0ABY3YT22_STRRM</name>
<sequence>MLECCDSPSGPAEPVAVIGASCRLPGGVDSLGALWRLLEEGRETVGPVPKDRWDAQALGRVLPEQVAAVMRVGGWLAGDIGAFDPQAFGMSGQEADWLDPQHRLLLMVAWEALEHAGIPLERLRGSRAGVFAGMYSMDNLLRGHRRPQEADAYWFSGAVHGVGAGRLSYLLDLHGPSLAVDTACSSSLVAVHLACQALRAGECPLAVAGGVSAALGPEISAASARWRMYSPTGRCRAFDAGADGYLRAEGCGVVVLKLLAAAQHDGDRVLAVLRGSAVNQDGRSDQLTVPSSQAQAAMFTEALRRAGVEAGRVGMVEAHGTGTPVGDPREFAALKDVYGTGPGRCAIGSVKTNIGHTEPASGVVGLLKTVVSLQRGRVPASLHFTRWHPEIDAGGCRLFVPTQAADWPVPGRPRLAAVSSYGVGGTNAHVLVEEAPAAKAAPVSGTDRTAGARNQTFVLSAASPGALHQTAARLADWLEGDGAGQPLRDVAYTLAVRRSHGAHRAAVVADGRSELTTGLRQLAAGRAAVNCATGRAGAQECGAVFVYSGHGSQWARMGQGLLGRDAAFTAALEELEPLVQAESGFSLREVLAAGTVVSGVERVQPTLFALQVALTALWRARGVVPTAVIGHSMGEVAAAVACGALSLPDGVKVICRRSRLLTRVRGGAMAVVRLPADEVTQALTQSGCDQVEVAVVASPASTAISGDAGQVERLLHRWEQEGVVEAARVAVEVASHSAHMDPVLAPLREQLADVQPRRPSLAFYSTVTEDPCAPVRLDAEYWADNQRRRVRFASAVQAAQAAGHRLFVEVNVHPLLAGALTETLAAHGDGEAVVVPTLRRDGDEERDVAAHLAAVHCAGFPVPWSTHVRGRLVDVPGTCWEERHHWIAPSELSQGRPATTHSVLGEHPLLGVHVLDPVQPRRHLWQATVDPQREGWLKDHQAAGEPAMAGAVWCEMALTAATHTFAKPVQQVCVRDVTFDALLSLGGERVHLASCAQEDGGTAVWRVMARAGDGFEPHAGAALAPAAEGTSPAPVPVEQLRRSCPVEADTTRLWGSWAATCSVAYGPAFRAVQSLHLAPDARRPEALARLALPDAARPHTDGFAWHPVLLDGCLQTLLALWTSRIALPEGTAYPQGIGELQVHGDTATGVYCHVRADALDEHTVTGSLRLLDAAGMVVGRAEHIRFAHTPRHPIAGRLQHYLIQHRWQPQPMAASRSRQHATWLLITETEDLHPWHRDLEATLGHPPSACARLTLPLDGEGNQARQALAVALQQGPAPFTDAVVVLEPDTGAGLGAVERARRRTARLITAVQALADGHPPARLHILSHHGQAIGEQDTIALGHAGLRGALRTLLYEHPELRPALYDTDTLTPARTVAAQLLADDTEDEVAWRGGRRYVARLAPAPLSPAERRTTVCRTGQLPVRAEPHGATVAFTVTEPPPEPAEHQVSIAVHTTCPPGAGPGTPPLSACAGTVTATGPQTTLATGQQVAAVLADAEPVSRLTVDERWCIPVPAHLDAARLAGSLLPYLTAHYGLHHLARIRPGDRVLILGPGPLAQAAQHTATAAQAQVHTTTAITNCSGLWDIIIDTTPRPEPHAHRLLAPAGQLLATTSHAARNGSGSTPARAVDLTALLSATPGAVAALLGNIAEALVQGALPLLPVTQLPLEHLAREAPSGRSTAYRWPTGTVTAHLPPDRVPLVRPDGAYVISGGLGGLGKVLARWLADKGAGTLVLNSRSQPDQHTNALLDGLRRTGTRIEVVCADLAEPGTAEHLLHTAERHGHPLRGIIHAAAVVEDATATGLTEDLLERVWRPKAQGGWLLHQASTSFALDWWVGFSSFVPLLGSPGQSAYAAASAWLDALITHRAAANLPATGINWGAWAETGIGARTLGDRGFATIPLNDALAGLELLLTHARTHTGFVTLDLTRWLTPYPTVTASPYLAPLLPTTSSTHQTDDPTGGDASLQKLLHAPPGRRRQLLQDLLTDQAAILLDCPPDRIDAHTPLPALGMDSLITVRLRNRLQQTLGIPLPRSVLHTRATITALADHLNDHLPHHPSTEPTPAPQPHPTPRPAAEAAPARAHTTRSEQPPPPHAAPVHGQPTAQAGLPDHTSVWILDHRPDDLLGDAHVRLEQRPLPHLAEGQVLIRNAYMSVHTSMLGRMLPTPAAQYCGVRGPLNPTSSYLPYVVGEAMTGPAIGTVLASRTQDIAPGDLVRHDLAWRTYAVADAAAVEKLPDTGLDPTVHLGPLGLNGLAAYGALKDGGHITNGDTVFVSAAAGAVGTIAGQIARLYGATRIIGSTGSPHKARTLTDTLGFDAVLNYRQGDLTDQLRAAASDGIDVYFDNVGGDHLAAALDTLNPHGRILLCGLHSQYTQGDIRWPDNFPLVIGKALHLTGVKVFDYAQQFPQFATDMTTWLTTGALTCPTTITPSIDNAYQALQSLSTGKNTGQALVALRPDPAPTSSARHTKAAGLLPDNPVHRG</sequence>
<dbReference type="InterPro" id="IPR020843">
    <property type="entry name" value="ER"/>
</dbReference>
<dbReference type="SUPFAM" id="SSF47336">
    <property type="entry name" value="ACP-like"/>
    <property type="match status" value="1"/>
</dbReference>
<dbReference type="SMART" id="SM00822">
    <property type="entry name" value="PKS_KR"/>
    <property type="match status" value="1"/>
</dbReference>
<dbReference type="InterPro" id="IPR001227">
    <property type="entry name" value="Ac_transferase_dom_sf"/>
</dbReference>